<dbReference type="Gene3D" id="3.10.110.10">
    <property type="entry name" value="Ubiquitin Conjugating Enzyme"/>
    <property type="match status" value="1"/>
</dbReference>
<dbReference type="Pfam" id="PF00179">
    <property type="entry name" value="UQ_con"/>
    <property type="match status" value="1"/>
</dbReference>
<dbReference type="AlphaFoldDB" id="A0A0M9WJI5"/>
<dbReference type="InterPro" id="IPR050113">
    <property type="entry name" value="Ub_conjugating_enzyme"/>
</dbReference>
<organism evidence="3 4">
    <name type="scientific">Penicillium nordicum</name>
    <dbReference type="NCBI Taxonomy" id="229535"/>
    <lineage>
        <taxon>Eukaryota</taxon>
        <taxon>Fungi</taxon>
        <taxon>Dikarya</taxon>
        <taxon>Ascomycota</taxon>
        <taxon>Pezizomycotina</taxon>
        <taxon>Eurotiomycetes</taxon>
        <taxon>Eurotiomycetidae</taxon>
        <taxon>Eurotiales</taxon>
        <taxon>Aspergillaceae</taxon>
        <taxon>Penicillium</taxon>
    </lineage>
</organism>
<gene>
    <name evidence="3" type="ORF">ACN38_g1725</name>
</gene>
<dbReference type="InterPro" id="IPR000608">
    <property type="entry name" value="UBC"/>
</dbReference>
<dbReference type="PANTHER" id="PTHR24067">
    <property type="entry name" value="UBIQUITIN-CONJUGATING ENZYME E2"/>
    <property type="match status" value="1"/>
</dbReference>
<dbReference type="OrthoDB" id="1158011at2759"/>
<dbReference type="PROSITE" id="PS50127">
    <property type="entry name" value="UBC_2"/>
    <property type="match status" value="1"/>
</dbReference>
<dbReference type="CDD" id="cd23799">
    <property type="entry name" value="UBCc_UBE2J"/>
    <property type="match status" value="1"/>
</dbReference>
<comment type="caution">
    <text evidence="3">The sequence shown here is derived from an EMBL/GenBank/DDBJ whole genome shotgun (WGS) entry which is preliminary data.</text>
</comment>
<dbReference type="SMART" id="SM00212">
    <property type="entry name" value="UBCc"/>
    <property type="match status" value="1"/>
</dbReference>
<accession>A0A0M9WJI5</accession>
<keyword evidence="4" id="KW-1185">Reference proteome</keyword>
<sequence length="366" mass="39721">MLFQGCIRCHCPITPSPQNRDNCHLLSLIVLFFLHPQLQLQLRLQFNSNPNPIQRTKMSSPSTRRLLKESTDLHKNPSPYFTAAPVSDTNLHDWHFTLAGPPSPSPYAQGLYHGRITFPATYPLRPPSFRFLTPSGRFEVNREICLSISGHHEESWQPAWGVRTALLGIRSEIFGSESQGQVGGMEGSEELRREYARLSLGWCCRECGVGNLEAMRELWGVCRERGVEVEGEVAAVDGGAGVEGQRKTVEAGPDALAPAPASASSGNDIPIGIEEQARAHDVVESTPAAESVPAPVQVSAVQAQPQTPLSTIQAPAAAVMPMRTSSSQLASTESPSEGVWLDRAIIGVVVALVLLILRRVANVDDL</sequence>
<keyword evidence="1" id="KW-0833">Ubl conjugation pathway</keyword>
<proteinExistence type="predicted"/>
<evidence type="ECO:0000313" key="4">
    <source>
        <dbReference type="Proteomes" id="UP000037696"/>
    </source>
</evidence>
<dbReference type="SUPFAM" id="SSF54495">
    <property type="entry name" value="UBC-like"/>
    <property type="match status" value="1"/>
</dbReference>
<dbReference type="EMBL" id="LHQQ01000018">
    <property type="protein sequence ID" value="KOS47285.1"/>
    <property type="molecule type" value="Genomic_DNA"/>
</dbReference>
<evidence type="ECO:0000256" key="1">
    <source>
        <dbReference type="ARBA" id="ARBA00022786"/>
    </source>
</evidence>
<feature type="domain" description="UBC core" evidence="2">
    <location>
        <begin position="61"/>
        <end position="213"/>
    </location>
</feature>
<dbReference type="Proteomes" id="UP000037696">
    <property type="component" value="Unassembled WGS sequence"/>
</dbReference>
<dbReference type="InterPro" id="IPR016135">
    <property type="entry name" value="UBQ-conjugating_enzyme/RWD"/>
</dbReference>
<reference evidence="3 4" key="1">
    <citation type="submission" date="2015-08" db="EMBL/GenBank/DDBJ databases">
        <title>Genome sequencing of Penicillium nordicum.</title>
        <authorList>
            <person name="Nguyen H.D."/>
            <person name="Seifert K.A."/>
        </authorList>
    </citation>
    <scope>NUCLEOTIDE SEQUENCE [LARGE SCALE GENOMIC DNA]</scope>
    <source>
        <strain evidence="3 4">DAOMC 185683</strain>
    </source>
</reference>
<evidence type="ECO:0000313" key="3">
    <source>
        <dbReference type="EMBL" id="KOS47285.1"/>
    </source>
</evidence>
<dbReference type="STRING" id="229535.A0A0M9WJI5"/>
<name>A0A0M9WJI5_9EURO</name>
<protein>
    <recommendedName>
        <fullName evidence="2">UBC core domain-containing protein</fullName>
    </recommendedName>
</protein>
<evidence type="ECO:0000259" key="2">
    <source>
        <dbReference type="PROSITE" id="PS50127"/>
    </source>
</evidence>